<dbReference type="PANTHER" id="PTHR21089">
    <property type="entry name" value="SHIKIMATE DEHYDROGENASE"/>
    <property type="match status" value="1"/>
</dbReference>
<dbReference type="SUPFAM" id="SSF53223">
    <property type="entry name" value="Aminoacid dehydrogenase-like, N-terminal domain"/>
    <property type="match status" value="1"/>
</dbReference>
<dbReference type="SUPFAM" id="SSF51735">
    <property type="entry name" value="NAD(P)-binding Rossmann-fold domains"/>
    <property type="match status" value="1"/>
</dbReference>
<dbReference type="GO" id="GO:0005829">
    <property type="term" value="C:cytosol"/>
    <property type="evidence" value="ECO:0007669"/>
    <property type="project" value="TreeGrafter"/>
</dbReference>
<dbReference type="CDD" id="cd01065">
    <property type="entry name" value="NAD_bind_Shikimate_DH"/>
    <property type="match status" value="1"/>
</dbReference>
<dbReference type="EMBL" id="CAEZTF010000024">
    <property type="protein sequence ID" value="CAB4556108.1"/>
    <property type="molecule type" value="Genomic_DNA"/>
</dbReference>
<sequence length="279" mass="30319">MSKSFAVLGSPISHSKSPVIHQAAYRVLGEDWRYSSFEIQKGGLKRFIDNDAVAHSGFSLTMPLKENAFQFADFKDELSQLTKASNTLVKQVDGWHAYNTDVFGIRQAINLNLSSPIQQSLIIGSGATATSSLVAISILAPKSRVSIFARNKSTRAELLLLGTTLGLVMSKARFLSRAIRQADLTISTLPGGALDDAVSALSKKKSLVPGGLLLDVAYHPWPTSLASLWISRSKPVVSGLEMLLWQAVSQIRIFKFGNPDEPLPNEIAVVEAMRIALEQ</sequence>
<dbReference type="GO" id="GO:0004764">
    <property type="term" value="F:shikimate 3-dehydrogenase (NADP+) activity"/>
    <property type="evidence" value="ECO:0007669"/>
    <property type="project" value="InterPro"/>
</dbReference>
<accession>A0A6J6D2U8</accession>
<dbReference type="PANTHER" id="PTHR21089:SF1">
    <property type="entry name" value="BIFUNCTIONAL 3-DEHYDROQUINATE DEHYDRATASE_SHIKIMATE DEHYDROGENASE, CHLOROPLASTIC"/>
    <property type="match status" value="1"/>
</dbReference>
<reference evidence="2" key="1">
    <citation type="submission" date="2020-05" db="EMBL/GenBank/DDBJ databases">
        <authorList>
            <person name="Chiriac C."/>
            <person name="Salcher M."/>
            <person name="Ghai R."/>
            <person name="Kavagutti S V."/>
        </authorList>
    </citation>
    <scope>NUCLEOTIDE SEQUENCE</scope>
</reference>
<name>A0A6J6D2U8_9ZZZZ</name>
<dbReference type="AlphaFoldDB" id="A0A6J6D2U8"/>
<dbReference type="InterPro" id="IPR036291">
    <property type="entry name" value="NAD(P)-bd_dom_sf"/>
</dbReference>
<feature type="domain" description="Shikimate dehydrogenase substrate binding N-terminal" evidence="1">
    <location>
        <begin position="7"/>
        <end position="88"/>
    </location>
</feature>
<dbReference type="Pfam" id="PF08501">
    <property type="entry name" value="Shikimate_dh_N"/>
    <property type="match status" value="1"/>
</dbReference>
<dbReference type="Gene3D" id="3.40.50.720">
    <property type="entry name" value="NAD(P)-binding Rossmann-like Domain"/>
    <property type="match status" value="1"/>
</dbReference>
<evidence type="ECO:0000313" key="2">
    <source>
        <dbReference type="EMBL" id="CAB4556108.1"/>
    </source>
</evidence>
<dbReference type="InterPro" id="IPR046346">
    <property type="entry name" value="Aminoacid_DH-like_N_sf"/>
</dbReference>
<protein>
    <submittedName>
        <fullName evidence="2">Unannotated protein</fullName>
    </submittedName>
</protein>
<dbReference type="InterPro" id="IPR013708">
    <property type="entry name" value="Shikimate_DH-bd_N"/>
</dbReference>
<organism evidence="2">
    <name type="scientific">freshwater metagenome</name>
    <dbReference type="NCBI Taxonomy" id="449393"/>
    <lineage>
        <taxon>unclassified sequences</taxon>
        <taxon>metagenomes</taxon>
        <taxon>ecological metagenomes</taxon>
    </lineage>
</organism>
<dbReference type="Gene3D" id="3.40.50.10860">
    <property type="entry name" value="Leucine Dehydrogenase, chain A, domain 1"/>
    <property type="match status" value="1"/>
</dbReference>
<dbReference type="InterPro" id="IPR022893">
    <property type="entry name" value="Shikimate_DH_fam"/>
</dbReference>
<dbReference type="GO" id="GO:0009423">
    <property type="term" value="P:chorismate biosynthetic process"/>
    <property type="evidence" value="ECO:0007669"/>
    <property type="project" value="TreeGrafter"/>
</dbReference>
<dbReference type="GO" id="GO:0019632">
    <property type="term" value="P:shikimate metabolic process"/>
    <property type="evidence" value="ECO:0007669"/>
    <property type="project" value="TreeGrafter"/>
</dbReference>
<gene>
    <name evidence="2" type="ORF">UFOPK1618_00221</name>
</gene>
<dbReference type="GO" id="GO:0050661">
    <property type="term" value="F:NADP binding"/>
    <property type="evidence" value="ECO:0007669"/>
    <property type="project" value="TreeGrafter"/>
</dbReference>
<proteinExistence type="predicted"/>
<evidence type="ECO:0000259" key="1">
    <source>
        <dbReference type="Pfam" id="PF08501"/>
    </source>
</evidence>